<dbReference type="Gene3D" id="2.130.10.10">
    <property type="entry name" value="YVTN repeat-like/Quinoprotein amine dehydrogenase"/>
    <property type="match status" value="2"/>
</dbReference>
<dbReference type="SUPFAM" id="SSF50978">
    <property type="entry name" value="WD40 repeat-like"/>
    <property type="match status" value="1"/>
</dbReference>
<dbReference type="SMART" id="SM00320">
    <property type="entry name" value="WD40"/>
    <property type="match status" value="5"/>
</dbReference>
<dbReference type="Proteomes" id="UP000823561">
    <property type="component" value="Chromosome 16"/>
</dbReference>
<dbReference type="PROSITE" id="PS50082">
    <property type="entry name" value="WD_REPEATS_2"/>
    <property type="match status" value="3"/>
</dbReference>
<evidence type="ECO:0000256" key="1">
    <source>
        <dbReference type="PROSITE-ProRule" id="PRU00221"/>
    </source>
</evidence>
<feature type="compositionally biased region" description="Pro residues" evidence="2">
    <location>
        <begin position="954"/>
        <end position="965"/>
    </location>
</feature>
<gene>
    <name evidence="3" type="ORF">AALO_G00209630</name>
</gene>
<evidence type="ECO:0000313" key="3">
    <source>
        <dbReference type="EMBL" id="KAG5268222.1"/>
    </source>
</evidence>
<keyword evidence="1" id="KW-0853">WD repeat</keyword>
<dbReference type="InterPro" id="IPR015943">
    <property type="entry name" value="WD40/YVTN_repeat-like_dom_sf"/>
</dbReference>
<feature type="repeat" description="WD" evidence="1">
    <location>
        <begin position="247"/>
        <end position="288"/>
    </location>
</feature>
<dbReference type="PANTHER" id="PTHR45532:SF1">
    <property type="entry name" value="WD REPEAT-CONTAINING PROTEIN 97"/>
    <property type="match status" value="1"/>
</dbReference>
<reference evidence="3" key="1">
    <citation type="submission" date="2020-10" db="EMBL/GenBank/DDBJ databases">
        <title>Chromosome-scale genome assembly of the Allis shad, Alosa alosa.</title>
        <authorList>
            <person name="Margot Z."/>
            <person name="Christophe K."/>
            <person name="Cabau C."/>
            <person name="Louis A."/>
            <person name="Berthelot C."/>
            <person name="Parey E."/>
            <person name="Roest Crollius H."/>
            <person name="Montfort J."/>
            <person name="Robinson-Rechavi M."/>
            <person name="Bucao C."/>
            <person name="Bouchez O."/>
            <person name="Gislard M."/>
            <person name="Lluch J."/>
            <person name="Milhes M."/>
            <person name="Lampietro C."/>
            <person name="Lopez Roques C."/>
            <person name="Donnadieu C."/>
            <person name="Braasch I."/>
            <person name="Desvignes T."/>
            <person name="Postlethwait J."/>
            <person name="Bobe J."/>
            <person name="Guiguen Y."/>
        </authorList>
    </citation>
    <scope>NUCLEOTIDE SEQUENCE</scope>
    <source>
        <strain evidence="3">M-15738</strain>
        <tissue evidence="3">Blood</tissue>
    </source>
</reference>
<feature type="repeat" description="WD" evidence="1">
    <location>
        <begin position="206"/>
        <end position="237"/>
    </location>
</feature>
<organism evidence="3 4">
    <name type="scientific">Alosa alosa</name>
    <name type="common">allis shad</name>
    <dbReference type="NCBI Taxonomy" id="278164"/>
    <lineage>
        <taxon>Eukaryota</taxon>
        <taxon>Metazoa</taxon>
        <taxon>Chordata</taxon>
        <taxon>Craniata</taxon>
        <taxon>Vertebrata</taxon>
        <taxon>Euteleostomi</taxon>
        <taxon>Actinopterygii</taxon>
        <taxon>Neopterygii</taxon>
        <taxon>Teleostei</taxon>
        <taxon>Clupei</taxon>
        <taxon>Clupeiformes</taxon>
        <taxon>Clupeoidei</taxon>
        <taxon>Clupeidae</taxon>
        <taxon>Alosa</taxon>
    </lineage>
</organism>
<name>A0AAV6G460_9TELE</name>
<feature type="region of interest" description="Disordered" evidence="2">
    <location>
        <begin position="905"/>
        <end position="965"/>
    </location>
</feature>
<comment type="caution">
    <text evidence="3">The sequence shown here is derived from an EMBL/GenBank/DDBJ whole genome shotgun (WGS) entry which is preliminary data.</text>
</comment>
<dbReference type="InterPro" id="IPR036322">
    <property type="entry name" value="WD40_repeat_dom_sf"/>
</dbReference>
<feature type="compositionally biased region" description="Basic and acidic residues" evidence="2">
    <location>
        <begin position="427"/>
        <end position="439"/>
    </location>
</feature>
<protein>
    <recommendedName>
        <fullName evidence="5">WD repeat-containing protein 97</fullName>
    </recommendedName>
</protein>
<evidence type="ECO:0008006" key="5">
    <source>
        <dbReference type="Google" id="ProtNLM"/>
    </source>
</evidence>
<sequence length="1287" mass="144797">MTENNDDLRDSSQKTNSGHTVFTHGLQHLRHVPCNRPPRHMTCGEGVDGFISLHDDSANSSFSACFYHTDGSIWEPSPSCHSIPYLGLTSTQLPDRVVGWGPGAVVDLLDGQLRPLARAMGPLDVRTCMATDNPTEVVTAGEGNICLWCLSHMVSQVQVGEGLETQVFTQLALAPRHSKYGHRAFAVYGSAVTVVDLKKGVILERKNLHQRDITAITYCSQMDYLVTASRDVTIRVWGPDWELKVAFVGHSGLVTSLVCCPRTGLLLSCSLDLTLRCWSLEEGDQVQKISVEGIHPPLAIGGPAKGGAFFTFSEGGVDFWNINSLYQLHCKLGGDFCGPVRQMIVPPCPPPYPARVLCIHGDHDVTLISAVTGAILTGLTVGCRVLCAEYCLLKETILILTEDGVMLTASALTNPITVLDKWTGESQEAKQWEDKERDGQNSGPGPASCMVLYRSLADRKRSLQEWRNLQELRGMRAKKQKYVNDSKNRFLVMLGHRGGYVTVLKLHTQKVQYTTPAHKGQNITIMQAHPETSYLLTAGEDKSVLVWRVFPYAEECLGEPESATYSLAYYHMDNKRRLDHPPKQDHLGCITGLTVNSQHRVFASCSEDGTVRIWNEENHLVRILELFTELDCLAFIGYKEDLLLGIRGNLYYISFSQILPQDLPLQPLCCERFDPVPDLPIPLKASCTSKMRSACSILPEQDQDVTVDPELAALQARNRDLEALQQGELEIRRKPKKRPRALRKRIRKEAFDAYMKLIYKEPVKIDVPEVDTFDLNFTMFPPKPCEERPGTPPTFNEGFFSNQAKKAANNAAQPDQERHKTQISIPEPYTNMGFIPNSALIDQLWPRPEGEDILPPSPEEAEEWKLQEWDSFSSETKFWEYDETEGEESDEEERVLFLHSPKPEITVSPLKPPTPPPVVEESSAIVEKNPKTRQTLPPVKDIKPRPRKVTTPRAPSPPPARTPSPTLPEFLVQFLEEVWFKDIFPDVKRIPASLHPDDFVKQLLEFMKGADTSVKMHLMTALLTLSQQGVLKDSGLVSRGLVACLSHCITPNMTEAELCFAHEMLNMLVCLCANDSAFMVELLVLMAHKQLDFQKTILSLLQKMGLKEDETKLMEELNSWQKTVQGQSDIWQGLRKKADIWLNIWTVKYKEQNRALLLLSSGMMRGIPPVDVLNYFCSLPEITESVSSHVKQGRDKDAVMLPRLAPMSKPIYRLGETYSMSRTRESRGIVLPPLTHRPLLLGFTRFLKLPLAQVLLDPFPYAPDPHCLKPSPRRFFMVEQSYVSYYR</sequence>
<dbReference type="InterPro" id="IPR001680">
    <property type="entry name" value="WD40_rpt"/>
</dbReference>
<dbReference type="PANTHER" id="PTHR45532">
    <property type="entry name" value="WD REPEAT-CONTAINING PROTEIN 97"/>
    <property type="match status" value="1"/>
</dbReference>
<dbReference type="EMBL" id="JADWDJ010000016">
    <property type="protein sequence ID" value="KAG5268222.1"/>
    <property type="molecule type" value="Genomic_DNA"/>
</dbReference>
<feature type="repeat" description="WD" evidence="1">
    <location>
        <begin position="583"/>
        <end position="615"/>
    </location>
</feature>
<evidence type="ECO:0000256" key="2">
    <source>
        <dbReference type="SAM" id="MobiDB-lite"/>
    </source>
</evidence>
<dbReference type="PROSITE" id="PS50294">
    <property type="entry name" value="WD_REPEATS_REGION"/>
    <property type="match status" value="2"/>
</dbReference>
<keyword evidence="4" id="KW-1185">Reference proteome</keyword>
<proteinExistence type="predicted"/>
<dbReference type="Pfam" id="PF00400">
    <property type="entry name" value="WD40"/>
    <property type="match status" value="3"/>
</dbReference>
<evidence type="ECO:0000313" key="4">
    <source>
        <dbReference type="Proteomes" id="UP000823561"/>
    </source>
</evidence>
<accession>A0AAV6G460</accession>
<feature type="region of interest" description="Disordered" evidence="2">
    <location>
        <begin position="427"/>
        <end position="446"/>
    </location>
</feature>